<sequence>MKASWKMSSSMRCPYCLSDQYATAKSRRRTMILNWVILLPLPLSTLMDLSLTSSLLMMVGLFASALLLIPKFLELSNEHEVFW</sequence>
<dbReference type="EMBL" id="CP019401">
    <property type="protein sequence ID" value="AQU81024.1"/>
    <property type="molecule type" value="Genomic_DNA"/>
</dbReference>
<evidence type="ECO:0000256" key="1">
    <source>
        <dbReference type="SAM" id="Phobius"/>
    </source>
</evidence>
<proteinExistence type="predicted"/>
<keyword evidence="1" id="KW-1133">Transmembrane helix</keyword>
<evidence type="ECO:0000313" key="3">
    <source>
        <dbReference type="Proteomes" id="UP000189661"/>
    </source>
</evidence>
<organism evidence="2 3">
    <name type="scientific">Planococcus faecalis</name>
    <dbReference type="NCBI Taxonomy" id="1598147"/>
    <lineage>
        <taxon>Bacteria</taxon>
        <taxon>Bacillati</taxon>
        <taxon>Bacillota</taxon>
        <taxon>Bacilli</taxon>
        <taxon>Bacillales</taxon>
        <taxon>Caryophanaceae</taxon>
        <taxon>Planococcus</taxon>
    </lineage>
</organism>
<keyword evidence="3" id="KW-1185">Reference proteome</keyword>
<keyword evidence="1" id="KW-0472">Membrane</keyword>
<reference evidence="2 3" key="1">
    <citation type="submission" date="2017-01" db="EMBL/GenBank/DDBJ databases">
        <title>Planococcus faecalis genome complete sequence.</title>
        <authorList>
            <person name="Lee P.C."/>
        </authorList>
    </citation>
    <scope>NUCLEOTIDE SEQUENCE [LARGE SCALE GENOMIC DNA]</scope>
    <source>
        <strain evidence="2 3">AJ003</strain>
    </source>
</reference>
<dbReference type="Proteomes" id="UP000189661">
    <property type="component" value="Chromosome"/>
</dbReference>
<protein>
    <submittedName>
        <fullName evidence="2">Uncharacterized protein</fullName>
    </submittedName>
</protein>
<accession>A0ABM6IWW3</accession>
<evidence type="ECO:0000313" key="2">
    <source>
        <dbReference type="EMBL" id="AQU81024.1"/>
    </source>
</evidence>
<name>A0ABM6IWW3_9BACL</name>
<feature type="transmembrane region" description="Helical" evidence="1">
    <location>
        <begin position="55"/>
        <end position="73"/>
    </location>
</feature>
<keyword evidence="1" id="KW-0812">Transmembrane</keyword>
<gene>
    <name evidence="2" type="ORF">AJGP001_07055</name>
</gene>